<evidence type="ECO:0000256" key="13">
    <source>
        <dbReference type="SAM" id="Phobius"/>
    </source>
</evidence>
<keyword evidence="7" id="KW-0547">Nucleotide-binding</keyword>
<dbReference type="EMBL" id="NCKV01000533">
    <property type="protein sequence ID" value="RWS30364.1"/>
    <property type="molecule type" value="Genomic_DNA"/>
</dbReference>
<comment type="subcellular location">
    <subcellularLocation>
        <location evidence="1">Membrane</location>
        <topology evidence="1">Multi-pass membrane protein</topology>
    </subcellularLocation>
</comment>
<comment type="caution">
    <text evidence="16">The sequence shown here is derived from an EMBL/GenBank/DDBJ whole genome shotgun (WGS) entry which is preliminary data.</text>
</comment>
<feature type="domain" description="ABC transporter" evidence="14">
    <location>
        <begin position="994"/>
        <end position="1227"/>
    </location>
</feature>
<dbReference type="CDD" id="cd03244">
    <property type="entry name" value="ABCC_MRP_domain2"/>
    <property type="match status" value="1"/>
</dbReference>
<dbReference type="Pfam" id="PF00664">
    <property type="entry name" value="ABC_membrane"/>
    <property type="match status" value="2"/>
</dbReference>
<evidence type="ECO:0000256" key="11">
    <source>
        <dbReference type="ARBA" id="ARBA00023136"/>
    </source>
</evidence>
<dbReference type="PANTHER" id="PTHR24223:SF330">
    <property type="entry name" value="ATP-BINDING CASSETTE SUB-FAMILY C MEMBER 10"/>
    <property type="match status" value="1"/>
</dbReference>
<dbReference type="InterPro" id="IPR036640">
    <property type="entry name" value="ABC1_TM_sf"/>
</dbReference>
<dbReference type="AlphaFoldDB" id="A0A443SS65"/>
<evidence type="ECO:0000256" key="8">
    <source>
        <dbReference type="ARBA" id="ARBA00022840"/>
    </source>
</evidence>
<keyword evidence="9" id="KW-1278">Translocase</keyword>
<dbReference type="OrthoDB" id="6500128at2759"/>
<evidence type="ECO:0000256" key="1">
    <source>
        <dbReference type="ARBA" id="ARBA00004141"/>
    </source>
</evidence>
<dbReference type="FunFam" id="1.20.1560.10:FF:000013">
    <property type="entry name" value="ABC transporter C family member 2"/>
    <property type="match status" value="1"/>
</dbReference>
<evidence type="ECO:0000256" key="7">
    <source>
        <dbReference type="ARBA" id="ARBA00022741"/>
    </source>
</evidence>
<dbReference type="InterPro" id="IPR050173">
    <property type="entry name" value="ABC_transporter_C-like"/>
</dbReference>
<evidence type="ECO:0000256" key="9">
    <source>
        <dbReference type="ARBA" id="ARBA00022967"/>
    </source>
</evidence>
<dbReference type="STRING" id="299467.A0A443SS65"/>
<dbReference type="InterPro" id="IPR017871">
    <property type="entry name" value="ABC_transporter-like_CS"/>
</dbReference>
<evidence type="ECO:0000256" key="12">
    <source>
        <dbReference type="ARBA" id="ARBA00034018"/>
    </source>
</evidence>
<evidence type="ECO:0000256" key="4">
    <source>
        <dbReference type="ARBA" id="ARBA00022448"/>
    </source>
</evidence>
<comment type="catalytic activity">
    <reaction evidence="12">
        <text>ATP + H2O + xenobioticSide 1 = ADP + phosphate + xenobioticSide 2.</text>
        <dbReference type="EC" id="7.6.2.2"/>
    </reaction>
</comment>
<feature type="domain" description="ABC transporter" evidence="14">
    <location>
        <begin position="400"/>
        <end position="631"/>
    </location>
</feature>
<feature type="transmembrane region" description="Helical" evidence="13">
    <location>
        <begin position="124"/>
        <end position="142"/>
    </location>
</feature>
<feature type="transmembrane region" description="Helical" evidence="13">
    <location>
        <begin position="306"/>
        <end position="327"/>
    </location>
</feature>
<dbReference type="Gene3D" id="3.40.50.300">
    <property type="entry name" value="P-loop containing nucleotide triphosphate hydrolases"/>
    <property type="match status" value="2"/>
</dbReference>
<dbReference type="CDD" id="cd18598">
    <property type="entry name" value="ABC_6TM_MRP7_D1_like"/>
    <property type="match status" value="1"/>
</dbReference>
<dbReference type="InterPro" id="IPR011527">
    <property type="entry name" value="ABC1_TM_dom"/>
</dbReference>
<dbReference type="FunFam" id="3.40.50.300:FF:000610">
    <property type="entry name" value="Multidrug resistance-associated ABC transporter"/>
    <property type="match status" value="1"/>
</dbReference>
<feature type="transmembrane region" description="Helical" evidence="13">
    <location>
        <begin position="347"/>
        <end position="371"/>
    </location>
</feature>
<dbReference type="GO" id="GO:0016887">
    <property type="term" value="F:ATP hydrolysis activity"/>
    <property type="evidence" value="ECO:0007669"/>
    <property type="project" value="InterPro"/>
</dbReference>
<feature type="transmembrane region" description="Helical" evidence="13">
    <location>
        <begin position="812"/>
        <end position="833"/>
    </location>
</feature>
<evidence type="ECO:0000256" key="2">
    <source>
        <dbReference type="ARBA" id="ARBA00009726"/>
    </source>
</evidence>
<evidence type="ECO:0000256" key="10">
    <source>
        <dbReference type="ARBA" id="ARBA00022989"/>
    </source>
</evidence>
<keyword evidence="17" id="KW-1185">Reference proteome</keyword>
<dbReference type="SUPFAM" id="SSF90123">
    <property type="entry name" value="ABC transporter transmembrane region"/>
    <property type="match status" value="2"/>
</dbReference>
<accession>A0A443SS65</accession>
<keyword evidence="10 13" id="KW-1133">Transmembrane helix</keyword>
<dbReference type="FunFam" id="3.40.50.300:FF:000997">
    <property type="entry name" value="Multidrug resistance-associated protein 1"/>
    <property type="match status" value="1"/>
</dbReference>
<evidence type="ECO:0000259" key="15">
    <source>
        <dbReference type="PROSITE" id="PS50929"/>
    </source>
</evidence>
<keyword evidence="4" id="KW-0813">Transport</keyword>
<dbReference type="PANTHER" id="PTHR24223">
    <property type="entry name" value="ATP-BINDING CASSETTE SUB-FAMILY C"/>
    <property type="match status" value="1"/>
</dbReference>
<dbReference type="Pfam" id="PF00005">
    <property type="entry name" value="ABC_tran"/>
    <property type="match status" value="2"/>
</dbReference>
<dbReference type="InterPro" id="IPR027417">
    <property type="entry name" value="P-loop_NTPase"/>
</dbReference>
<feature type="transmembrane region" description="Helical" evidence="13">
    <location>
        <begin position="742"/>
        <end position="765"/>
    </location>
</feature>
<keyword evidence="5 13" id="KW-0812">Transmembrane</keyword>
<keyword evidence="11 13" id="KW-0472">Membrane</keyword>
<dbReference type="CDD" id="cd18605">
    <property type="entry name" value="ABC_6TM_MRP7_D2_like"/>
    <property type="match status" value="1"/>
</dbReference>
<keyword evidence="8" id="KW-0067">ATP-binding</keyword>
<feature type="transmembrane region" description="Helical" evidence="13">
    <location>
        <begin position="905"/>
        <end position="925"/>
    </location>
</feature>
<dbReference type="Gene3D" id="1.20.1560.10">
    <property type="entry name" value="ABC transporter type 1, transmembrane domain"/>
    <property type="match status" value="2"/>
</dbReference>
<feature type="domain" description="ABC transmembrane type-1" evidence="15">
    <location>
        <begin position="87"/>
        <end position="368"/>
    </location>
</feature>
<sequence>MSSSFHEEIGEESANFLSRITFCWVNELMRRGVKSMLKSPSDLFNLPIHLSSDVVHKNVDEIKAKFQSQEQFSLWKLLVSSFGTQFALIGILKFIADILGFAGPLLLNQIILYLGERKKDDPKGFYFAAGLLLSTLISSFSITLFNYHITNATLCVKSTLISLIYQKMLKVRSSSLLNTFSVGEILNFSSTDTDRIASFCPNLLQLFSLPIQLAISLCLLYTQLGLSFLSGLTFAVVILPINKWICDKIGSLSTKMMKFKDKRIRLMTEIISGIRVIKMHAWETLFSERIDQFRRKEMKYMKGRKFLDAICVYLWATTPVIISWLSFTTFVLLHNELTSAKVFTSLALFNMLIMPLNALPWVLNGVVEAWVSIKRIQKFLSMNEIVDEYCEDPPENFDILADNAVFKRESPEGINCDLFSLGPLSMKIKKGAFIGVIGTIGCGKSSLLQAFIGEMLRFSGNFCTNKEEIRRGIGFVAQEPFVLNTTIRNNILFGKAYDYNLYNTVLNACALHTDLQVLQNGDNSLAGDKGNLLSGGQKARVALARALYQQFNVYLLDDPFSSLDIHVAKHIYSHCIMEMLAEKTRIICTHHLEFLSEADIIFVMKDGKIADSGKPKDILNSEIYRKLKDTTGNESNKCDSIETKREELNEEEMNEGVVKWSVYKQYLKAVGCCLSITVLLSFVCMQSSRTFCDWWLAHWTSQMKRNDTSTENMMYLEYFAAFAALNSVMTLMRAFLFAISGIVAAVAIHKIMLTSVFACSVHFFSSKSFGRTITRFSSDVFNIDDALPFTLNIFLAQIFSLIASLVITVYGIPFIAVLLLLLTIPYYYIQWFYRWTSRDLKRLCSITLAPIYSHFAETFYGLTTIRAFNCKNRFMNELYNKVDNCNTTQYSANAASQWLNLRLQLLGVLVTGGVAFLAVSLHYFSLQRVEAGFIGLALAYSLSITSLLNGVIQTFTQVETDMVSVERVQQYIESSNKEPVGGYKPENWPNKGEVVFENVSMRYKENSPLVLQNASFKIDSHQFIGIVGRTGSGKSSLFQCLFRLIDPETGCIAIDGIDIRRVDLNALRSNLFIIPQESFLFTGSLRENIDPSNSFTDVAIWKALRDCNLEAVVLSLGGLGANLNECGRDLSVGQKQLLCMTRALLNHKKIICLDEATASIDYKTELVIYQTIRKSFQNSTVLMIAHKIESVLKCDKVIVMDNGKVSEMASPNDLLNNKQSLLYSMFSSFEL</sequence>
<feature type="transmembrane region" description="Helical" evidence="13">
    <location>
        <begin position="786"/>
        <end position="806"/>
    </location>
</feature>
<protein>
    <recommendedName>
        <fullName evidence="3">ABC-type xenobiotic transporter</fullName>
        <ecNumber evidence="3">7.6.2.2</ecNumber>
    </recommendedName>
</protein>
<dbReference type="Proteomes" id="UP000288716">
    <property type="component" value="Unassembled WGS sequence"/>
</dbReference>
<dbReference type="SMART" id="SM00382">
    <property type="entry name" value="AAA"/>
    <property type="match status" value="2"/>
</dbReference>
<name>A0A443SS65_9ACAR</name>
<dbReference type="PROSITE" id="PS00211">
    <property type="entry name" value="ABC_TRANSPORTER_1"/>
    <property type="match status" value="1"/>
</dbReference>
<dbReference type="EC" id="7.6.2.2" evidence="3"/>
<proteinExistence type="inferred from homology"/>
<feature type="domain" description="ABC transmembrane type-1" evidence="15">
    <location>
        <begin position="676"/>
        <end position="960"/>
    </location>
</feature>
<organism evidence="16 17">
    <name type="scientific">Leptotrombidium deliense</name>
    <dbReference type="NCBI Taxonomy" id="299467"/>
    <lineage>
        <taxon>Eukaryota</taxon>
        <taxon>Metazoa</taxon>
        <taxon>Ecdysozoa</taxon>
        <taxon>Arthropoda</taxon>
        <taxon>Chelicerata</taxon>
        <taxon>Arachnida</taxon>
        <taxon>Acari</taxon>
        <taxon>Acariformes</taxon>
        <taxon>Trombidiformes</taxon>
        <taxon>Prostigmata</taxon>
        <taxon>Anystina</taxon>
        <taxon>Parasitengona</taxon>
        <taxon>Trombiculoidea</taxon>
        <taxon>Trombiculidae</taxon>
        <taxon>Leptotrombidium</taxon>
    </lineage>
</organism>
<evidence type="ECO:0000313" key="16">
    <source>
        <dbReference type="EMBL" id="RWS30364.1"/>
    </source>
</evidence>
<gene>
    <name evidence="16" type="ORF">B4U80_09452</name>
</gene>
<dbReference type="VEuPathDB" id="VectorBase:LDEU001676"/>
<comment type="similarity">
    <text evidence="2">Belongs to the ABC transporter superfamily. ABCC family. Conjugate transporter (TC 3.A.1.208) subfamily.</text>
</comment>
<dbReference type="GO" id="GO:0008559">
    <property type="term" value="F:ABC-type xenobiotic transporter activity"/>
    <property type="evidence" value="ECO:0007669"/>
    <property type="project" value="UniProtKB-EC"/>
</dbReference>
<reference evidence="16 17" key="1">
    <citation type="journal article" date="2018" name="Gigascience">
        <title>Genomes of trombidid mites reveal novel predicted allergens and laterally-transferred genes associated with secondary metabolism.</title>
        <authorList>
            <person name="Dong X."/>
            <person name="Chaisiri K."/>
            <person name="Xia D."/>
            <person name="Armstrong S.D."/>
            <person name="Fang Y."/>
            <person name="Donnelly M.J."/>
            <person name="Kadowaki T."/>
            <person name="McGarry J.W."/>
            <person name="Darby A.C."/>
            <person name="Makepeace B.L."/>
        </authorList>
    </citation>
    <scope>NUCLEOTIDE SEQUENCE [LARGE SCALE GENOMIC DNA]</scope>
    <source>
        <strain evidence="16">UoL-UT</strain>
    </source>
</reference>
<dbReference type="InterPro" id="IPR003593">
    <property type="entry name" value="AAA+_ATPase"/>
</dbReference>
<keyword evidence="6" id="KW-0677">Repeat</keyword>
<evidence type="ECO:0000313" key="17">
    <source>
        <dbReference type="Proteomes" id="UP000288716"/>
    </source>
</evidence>
<dbReference type="CDD" id="cd03250">
    <property type="entry name" value="ABCC_MRP_domain1"/>
    <property type="match status" value="1"/>
</dbReference>
<dbReference type="PROSITE" id="PS50893">
    <property type="entry name" value="ABC_TRANSPORTER_2"/>
    <property type="match status" value="2"/>
</dbReference>
<dbReference type="GO" id="GO:0016020">
    <property type="term" value="C:membrane"/>
    <property type="evidence" value="ECO:0007669"/>
    <property type="project" value="UniProtKB-SubCell"/>
</dbReference>
<evidence type="ECO:0000256" key="5">
    <source>
        <dbReference type="ARBA" id="ARBA00022692"/>
    </source>
</evidence>
<feature type="transmembrane region" description="Helical" evidence="13">
    <location>
        <begin position="228"/>
        <end position="246"/>
    </location>
</feature>
<dbReference type="FunFam" id="1.20.1560.10:FF:000037">
    <property type="entry name" value="ATP-binding cassette subfamily C member 10"/>
    <property type="match status" value="1"/>
</dbReference>
<dbReference type="SUPFAM" id="SSF52540">
    <property type="entry name" value="P-loop containing nucleoside triphosphate hydrolases"/>
    <property type="match status" value="2"/>
</dbReference>
<dbReference type="InterPro" id="IPR003439">
    <property type="entry name" value="ABC_transporter-like_ATP-bd"/>
</dbReference>
<dbReference type="GO" id="GO:0005524">
    <property type="term" value="F:ATP binding"/>
    <property type="evidence" value="ECO:0007669"/>
    <property type="project" value="UniProtKB-KW"/>
</dbReference>
<evidence type="ECO:0000256" key="3">
    <source>
        <dbReference type="ARBA" id="ARBA00012191"/>
    </source>
</evidence>
<dbReference type="PROSITE" id="PS50929">
    <property type="entry name" value="ABC_TM1F"/>
    <property type="match status" value="2"/>
</dbReference>
<evidence type="ECO:0000259" key="14">
    <source>
        <dbReference type="PROSITE" id="PS50893"/>
    </source>
</evidence>
<feature type="transmembrane region" description="Helical" evidence="13">
    <location>
        <begin position="931"/>
        <end position="952"/>
    </location>
</feature>
<feature type="transmembrane region" description="Helical" evidence="13">
    <location>
        <begin position="715"/>
        <end position="736"/>
    </location>
</feature>
<evidence type="ECO:0000256" key="6">
    <source>
        <dbReference type="ARBA" id="ARBA00022737"/>
    </source>
</evidence>